<evidence type="ECO:0000313" key="2">
    <source>
        <dbReference type="Proteomes" id="UP001221898"/>
    </source>
</evidence>
<proteinExistence type="predicted"/>
<evidence type="ECO:0000313" key="1">
    <source>
        <dbReference type="EMBL" id="KAJ8407531.1"/>
    </source>
</evidence>
<organism evidence="1 2">
    <name type="scientific">Aldrovandia affinis</name>
    <dbReference type="NCBI Taxonomy" id="143900"/>
    <lineage>
        <taxon>Eukaryota</taxon>
        <taxon>Metazoa</taxon>
        <taxon>Chordata</taxon>
        <taxon>Craniata</taxon>
        <taxon>Vertebrata</taxon>
        <taxon>Euteleostomi</taxon>
        <taxon>Actinopterygii</taxon>
        <taxon>Neopterygii</taxon>
        <taxon>Teleostei</taxon>
        <taxon>Notacanthiformes</taxon>
        <taxon>Halosauridae</taxon>
        <taxon>Aldrovandia</taxon>
    </lineage>
</organism>
<dbReference type="EMBL" id="JAINUG010000038">
    <property type="protein sequence ID" value="KAJ8407531.1"/>
    <property type="molecule type" value="Genomic_DNA"/>
</dbReference>
<gene>
    <name evidence="1" type="ORF">AAFF_G00273880</name>
</gene>
<dbReference type="AlphaFoldDB" id="A0AAD7WS87"/>
<accession>A0AAD7WS87</accession>
<comment type="caution">
    <text evidence="1">The sequence shown here is derived from an EMBL/GenBank/DDBJ whole genome shotgun (WGS) entry which is preliminary data.</text>
</comment>
<name>A0AAD7WS87_9TELE</name>
<dbReference type="Proteomes" id="UP001221898">
    <property type="component" value="Unassembled WGS sequence"/>
</dbReference>
<reference evidence="1" key="1">
    <citation type="journal article" date="2023" name="Science">
        <title>Genome structures resolve the early diversification of teleost fishes.</title>
        <authorList>
            <person name="Parey E."/>
            <person name="Louis A."/>
            <person name="Montfort J."/>
            <person name="Bouchez O."/>
            <person name="Roques C."/>
            <person name="Iampietro C."/>
            <person name="Lluch J."/>
            <person name="Castinel A."/>
            <person name="Donnadieu C."/>
            <person name="Desvignes T."/>
            <person name="Floi Bucao C."/>
            <person name="Jouanno E."/>
            <person name="Wen M."/>
            <person name="Mejri S."/>
            <person name="Dirks R."/>
            <person name="Jansen H."/>
            <person name="Henkel C."/>
            <person name="Chen W.J."/>
            <person name="Zahm M."/>
            <person name="Cabau C."/>
            <person name="Klopp C."/>
            <person name="Thompson A.W."/>
            <person name="Robinson-Rechavi M."/>
            <person name="Braasch I."/>
            <person name="Lecointre G."/>
            <person name="Bobe J."/>
            <person name="Postlethwait J.H."/>
            <person name="Berthelot C."/>
            <person name="Roest Crollius H."/>
            <person name="Guiguen Y."/>
        </authorList>
    </citation>
    <scope>NUCLEOTIDE SEQUENCE</scope>
    <source>
        <strain evidence="1">NC1722</strain>
    </source>
</reference>
<keyword evidence="2" id="KW-1185">Reference proteome</keyword>
<sequence>MAAVQVVVASVYYNTVRAPQRVLFEQFQAQAEWPQRHREQICVKLLSQMLHLPVLHVLSQLCSQGLAVLPQSCSLFSPLGDGHAVLPALLAVVISGSCWGGVLQSFRQPGQNGLWVLACRALQVLLSQALKRKSTWSGSMEQR</sequence>
<protein>
    <submittedName>
        <fullName evidence="1">Uncharacterized protein</fullName>
    </submittedName>
</protein>